<evidence type="ECO:0000256" key="1">
    <source>
        <dbReference type="ARBA" id="ARBA00004141"/>
    </source>
</evidence>
<dbReference type="InterPro" id="IPR039421">
    <property type="entry name" value="Type_1_exporter"/>
</dbReference>
<evidence type="ECO:0000256" key="7">
    <source>
        <dbReference type="ARBA" id="ARBA00024363"/>
    </source>
</evidence>
<dbReference type="InterPro" id="IPR027417">
    <property type="entry name" value="P-loop_NTPase"/>
</dbReference>
<dbReference type="InterPro" id="IPR017871">
    <property type="entry name" value="ABC_transporter-like_CS"/>
</dbReference>
<keyword evidence="6 8" id="KW-0472">Membrane</keyword>
<dbReference type="STRING" id="1081102.A0A167NBA7"/>
<keyword evidence="2 8" id="KW-0812">Transmembrane</keyword>
<dbReference type="Proteomes" id="UP000076874">
    <property type="component" value="Unassembled WGS sequence"/>
</dbReference>
<accession>A0A167NBA7</accession>
<feature type="domain" description="ABC transporter" evidence="9">
    <location>
        <begin position="541"/>
        <end position="715"/>
    </location>
</feature>
<sequence length="741" mass="81378">MRLTAPRDVQAAIQFSQIWIAAAIPLILLVSSQLKTAATRERNERPLIQILAAHVVVSLVGPAVSAAYVLALIVQLDQLWPCAPAEEQEERKLGWHGHVWSWTAMAVWNVLAIVELALAPHPSTPALVGSATVVALQCCLTASLPAVFIGCGRGRIRLVIDAEARPGGAASSESRPPPPVLRSSVADEIRTAGGFWHWARKFKIFKNWIWPADVPWVWPRIVAALVLLLGETGLSLYQPRVYGAFLDSVVRMYQGGPASKVWTSMATLAIVQFASSGTGLSSLRNLLWQKFKLRRERLARTRIFEQIMNYDAAFHDAADQTDVRRAAEAGAGVCEALDFLLLRVLPQLLTHVATTMAVLSLYGRHVALVQGYVVLLNMLTVLRESRTLLPLYDAQVRVRQEVEWRREAGLRYWSTAALHGQIDRETDAYSTGIAKLNGLQWQSRVLGIFFSLASDLTATLGRAAATALVIQQGRQAGGTIGLVVAFESYWGLLQGPLLFFMAIPKRVLKDFYKADRLRRLLEIKSNMAYGENELHLKDVQVEVSSVTFCYPGKVRPVFKGLNLVLLPGKITAVIGPSGVGKSTLMNLLVRLYDPDKNIRYGRPHATDAEVREAAERAGIHDDIMGMASQYDTMAGENGSVLSGGQRQRVALARVIYQGHSRVAFHGTTRLVIAHRLSSIRHADKIVVLQKAEDGSAQIAETGTHDELLGRGSVYTRYWAKYIGEAESKAAATAGSALIEML</sequence>
<dbReference type="AlphaFoldDB" id="A0A167NBA7"/>
<dbReference type="InterPro" id="IPR036640">
    <property type="entry name" value="ABC1_TM_sf"/>
</dbReference>
<feature type="transmembrane region" description="Helical" evidence="8">
    <location>
        <begin position="51"/>
        <end position="74"/>
    </location>
</feature>
<dbReference type="PROSITE" id="PS50893">
    <property type="entry name" value="ABC_TRANSPORTER_2"/>
    <property type="match status" value="1"/>
</dbReference>
<gene>
    <name evidence="10" type="ORF">SPI_08446</name>
</gene>
<dbReference type="Gene3D" id="3.40.50.300">
    <property type="entry name" value="P-loop containing nucleotide triphosphate hydrolases"/>
    <property type="match status" value="3"/>
</dbReference>
<keyword evidence="11" id="KW-1185">Reference proteome</keyword>
<keyword evidence="4" id="KW-0067">ATP-binding</keyword>
<dbReference type="InterPro" id="IPR003593">
    <property type="entry name" value="AAA+_ATPase"/>
</dbReference>
<comment type="caution">
    <text evidence="10">The sequence shown here is derived from an EMBL/GenBank/DDBJ whole genome shotgun (WGS) entry which is preliminary data.</text>
</comment>
<dbReference type="SUPFAM" id="SSF90123">
    <property type="entry name" value="ABC transporter transmembrane region"/>
    <property type="match status" value="1"/>
</dbReference>
<dbReference type="Pfam" id="PF00005">
    <property type="entry name" value="ABC_tran"/>
    <property type="match status" value="1"/>
</dbReference>
<feature type="transmembrane region" description="Helical" evidence="8">
    <location>
        <begin position="99"/>
        <end position="119"/>
    </location>
</feature>
<dbReference type="Gene3D" id="1.20.1560.10">
    <property type="entry name" value="ABC transporter type 1, transmembrane domain"/>
    <property type="match status" value="1"/>
</dbReference>
<protein>
    <submittedName>
        <fullName evidence="10">ABC transporter</fullName>
    </submittedName>
</protein>
<evidence type="ECO:0000256" key="3">
    <source>
        <dbReference type="ARBA" id="ARBA00022741"/>
    </source>
</evidence>
<evidence type="ECO:0000313" key="10">
    <source>
        <dbReference type="EMBL" id="OAA55351.1"/>
    </source>
</evidence>
<dbReference type="OrthoDB" id="6500128at2759"/>
<evidence type="ECO:0000256" key="5">
    <source>
        <dbReference type="ARBA" id="ARBA00022989"/>
    </source>
</evidence>
<evidence type="ECO:0000259" key="9">
    <source>
        <dbReference type="PROSITE" id="PS50893"/>
    </source>
</evidence>
<dbReference type="InterPro" id="IPR003439">
    <property type="entry name" value="ABC_transporter-like_ATP-bd"/>
</dbReference>
<evidence type="ECO:0000256" key="6">
    <source>
        <dbReference type="ARBA" id="ARBA00023136"/>
    </source>
</evidence>
<comment type="subcellular location">
    <subcellularLocation>
        <location evidence="1">Membrane</location>
        <topology evidence="1">Multi-pass membrane protein</topology>
    </subcellularLocation>
</comment>
<dbReference type="EMBL" id="AZHD01000020">
    <property type="protein sequence ID" value="OAA55351.1"/>
    <property type="molecule type" value="Genomic_DNA"/>
</dbReference>
<keyword evidence="5 8" id="KW-1133">Transmembrane helix</keyword>
<keyword evidence="3" id="KW-0547">Nucleotide-binding</keyword>
<dbReference type="PANTHER" id="PTHR24221:SF654">
    <property type="entry name" value="ATP-BINDING CASSETTE SUB-FAMILY B MEMBER 6"/>
    <property type="match status" value="1"/>
</dbReference>
<feature type="transmembrane region" description="Helical" evidence="8">
    <location>
        <begin position="12"/>
        <end position="30"/>
    </location>
</feature>
<reference evidence="10 11" key="1">
    <citation type="journal article" date="2016" name="Genome Biol. Evol.">
        <title>Divergent and convergent evolution of fungal pathogenicity.</title>
        <authorList>
            <person name="Shang Y."/>
            <person name="Xiao G."/>
            <person name="Zheng P."/>
            <person name="Cen K."/>
            <person name="Zhan S."/>
            <person name="Wang C."/>
        </authorList>
    </citation>
    <scope>NUCLEOTIDE SEQUENCE [LARGE SCALE GENOMIC DNA]</scope>
    <source>
        <strain evidence="10 11">RCEF 264</strain>
    </source>
</reference>
<comment type="similarity">
    <text evidence="7">Belongs to the ABC transporter superfamily. ABCB family. Heavy Metal importer (TC 3.A.1.210) subfamily.</text>
</comment>
<dbReference type="SUPFAM" id="SSF52540">
    <property type="entry name" value="P-loop containing nucleoside triphosphate hydrolases"/>
    <property type="match status" value="1"/>
</dbReference>
<name>A0A167NBA7_9HYPO</name>
<dbReference type="SMART" id="SM00382">
    <property type="entry name" value="AAA"/>
    <property type="match status" value="1"/>
</dbReference>
<evidence type="ECO:0000313" key="11">
    <source>
        <dbReference type="Proteomes" id="UP000076874"/>
    </source>
</evidence>
<feature type="transmembrane region" description="Helical" evidence="8">
    <location>
        <begin position="126"/>
        <end position="148"/>
    </location>
</feature>
<dbReference type="GO" id="GO:0016020">
    <property type="term" value="C:membrane"/>
    <property type="evidence" value="ECO:0007669"/>
    <property type="project" value="UniProtKB-SubCell"/>
</dbReference>
<evidence type="ECO:0000256" key="2">
    <source>
        <dbReference type="ARBA" id="ARBA00022692"/>
    </source>
</evidence>
<dbReference type="PROSITE" id="PS00211">
    <property type="entry name" value="ABC_TRANSPORTER_1"/>
    <property type="match status" value="1"/>
</dbReference>
<dbReference type="GO" id="GO:0042626">
    <property type="term" value="F:ATPase-coupled transmembrane transporter activity"/>
    <property type="evidence" value="ECO:0007669"/>
    <property type="project" value="TreeGrafter"/>
</dbReference>
<organism evidence="10 11">
    <name type="scientific">Niveomyces insectorum RCEF 264</name>
    <dbReference type="NCBI Taxonomy" id="1081102"/>
    <lineage>
        <taxon>Eukaryota</taxon>
        <taxon>Fungi</taxon>
        <taxon>Dikarya</taxon>
        <taxon>Ascomycota</taxon>
        <taxon>Pezizomycotina</taxon>
        <taxon>Sordariomycetes</taxon>
        <taxon>Hypocreomycetidae</taxon>
        <taxon>Hypocreales</taxon>
        <taxon>Cordycipitaceae</taxon>
        <taxon>Niveomyces</taxon>
    </lineage>
</organism>
<dbReference type="GO" id="GO:0005524">
    <property type="term" value="F:ATP binding"/>
    <property type="evidence" value="ECO:0007669"/>
    <property type="project" value="UniProtKB-KW"/>
</dbReference>
<evidence type="ECO:0000256" key="8">
    <source>
        <dbReference type="SAM" id="Phobius"/>
    </source>
</evidence>
<dbReference type="PANTHER" id="PTHR24221">
    <property type="entry name" value="ATP-BINDING CASSETTE SUB-FAMILY B"/>
    <property type="match status" value="1"/>
</dbReference>
<dbReference type="GO" id="GO:0016887">
    <property type="term" value="F:ATP hydrolysis activity"/>
    <property type="evidence" value="ECO:0007669"/>
    <property type="project" value="InterPro"/>
</dbReference>
<proteinExistence type="inferred from homology"/>
<evidence type="ECO:0000256" key="4">
    <source>
        <dbReference type="ARBA" id="ARBA00022840"/>
    </source>
</evidence>